<feature type="chain" id="PRO_5011329573" description="Cytochrome c-type biogenesis protein" evidence="8">
    <location>
        <begin position="26"/>
        <end position="168"/>
    </location>
</feature>
<dbReference type="FunFam" id="1.10.8.640:FF:000001">
    <property type="entry name" value="Cytochrome c-type biogenesis protein"/>
    <property type="match status" value="1"/>
</dbReference>
<evidence type="ECO:0000313" key="10">
    <source>
        <dbReference type="EMBL" id="SFK12699.1"/>
    </source>
</evidence>
<dbReference type="PANTHER" id="PTHR47870">
    <property type="entry name" value="CYTOCHROME C-TYPE BIOGENESIS PROTEIN CCMH"/>
    <property type="match status" value="1"/>
</dbReference>
<evidence type="ECO:0000259" key="9">
    <source>
        <dbReference type="Pfam" id="PF03918"/>
    </source>
</evidence>
<gene>
    <name evidence="10" type="ORF">SAMN05444581_102253</name>
</gene>
<comment type="similarity">
    <text evidence="1 8">Belongs to the CcmH/CycL/Ccl2/NrfF family.</text>
</comment>
<keyword evidence="11" id="KW-1185">Reference proteome</keyword>
<dbReference type="GO" id="GO:0005886">
    <property type="term" value="C:plasma membrane"/>
    <property type="evidence" value="ECO:0007669"/>
    <property type="project" value="TreeGrafter"/>
</dbReference>
<comment type="subcellular location">
    <subcellularLocation>
        <location evidence="7">Membrane</location>
        <topology evidence="7">Single-pass membrane protein</topology>
        <orientation evidence="7">Periplasmic side</orientation>
    </subcellularLocation>
</comment>
<accession>A0A1I3X013</accession>
<dbReference type="Proteomes" id="UP000198755">
    <property type="component" value="Unassembled WGS sequence"/>
</dbReference>
<name>A0A1I3X013_9HYPH</name>
<dbReference type="InterPro" id="IPR038297">
    <property type="entry name" value="CcmH/CycL/NrfF/Ccl2_sf"/>
</dbReference>
<evidence type="ECO:0000256" key="2">
    <source>
        <dbReference type="ARBA" id="ARBA00022617"/>
    </source>
</evidence>
<sequence>MMLMMTIFRALALAGLVLLSWPAMAVQPDEILPDARLEARARALSAQLRCMVCQNESIDDSEASLAKDLRILVRERLQAGDSDEQVRSYLVQRYGDFILLKPPFKLETLALWGAPFLVLLCGGIAIVFASRRRIRDAAPRLSESERARLEALLGADKSPEGADKSPEP</sequence>
<keyword evidence="3 8" id="KW-0479">Metal-binding</keyword>
<evidence type="ECO:0000256" key="4">
    <source>
        <dbReference type="ARBA" id="ARBA00022729"/>
    </source>
</evidence>
<keyword evidence="4 8" id="KW-0732">Signal</keyword>
<reference evidence="10 11" key="1">
    <citation type="submission" date="2016-10" db="EMBL/GenBank/DDBJ databases">
        <authorList>
            <person name="de Groot N.N."/>
        </authorList>
    </citation>
    <scope>NUCLEOTIDE SEQUENCE [LARGE SCALE GENOMIC DNA]</scope>
    <source>
        <strain evidence="10 11">NE2</strain>
    </source>
</reference>
<feature type="signal peptide" evidence="8">
    <location>
        <begin position="1"/>
        <end position="25"/>
    </location>
</feature>
<feature type="domain" description="CcmH/CycL/Ccl2/NrfF N-terminal" evidence="9">
    <location>
        <begin position="15"/>
        <end position="153"/>
    </location>
</feature>
<dbReference type="Gene3D" id="1.10.8.640">
    <property type="entry name" value="Cytochrome C biogenesis protein"/>
    <property type="match status" value="1"/>
</dbReference>
<comment type="function">
    <text evidence="6">Required for the biogenesis of c-type cytochromes. Possible subunit of a heme lyase.</text>
</comment>
<dbReference type="GO" id="GO:0046872">
    <property type="term" value="F:metal ion binding"/>
    <property type="evidence" value="ECO:0007669"/>
    <property type="project" value="UniProtKB-KW"/>
</dbReference>
<dbReference type="Pfam" id="PF03918">
    <property type="entry name" value="CcmH"/>
    <property type="match status" value="1"/>
</dbReference>
<keyword evidence="8" id="KW-0812">Transmembrane</keyword>
<keyword evidence="2 8" id="KW-0349">Heme</keyword>
<keyword evidence="8" id="KW-1133">Transmembrane helix</keyword>
<dbReference type="AlphaFoldDB" id="A0A1I3X013"/>
<dbReference type="CDD" id="cd16378">
    <property type="entry name" value="CcmH_N"/>
    <property type="match status" value="1"/>
</dbReference>
<keyword evidence="5 8" id="KW-0408">Iron</keyword>
<dbReference type="EMBL" id="FOSN01000002">
    <property type="protein sequence ID" value="SFK12699.1"/>
    <property type="molecule type" value="Genomic_DNA"/>
</dbReference>
<dbReference type="InterPro" id="IPR005616">
    <property type="entry name" value="CcmH/CycL/Ccl2/NrfF_N"/>
</dbReference>
<dbReference type="STRING" id="1612308.SAMN05444581_102253"/>
<evidence type="ECO:0000256" key="6">
    <source>
        <dbReference type="ARBA" id="ARBA00037230"/>
    </source>
</evidence>
<proteinExistence type="inferred from homology"/>
<organism evidence="10 11">
    <name type="scientific">Methylocapsa palsarum</name>
    <dbReference type="NCBI Taxonomy" id="1612308"/>
    <lineage>
        <taxon>Bacteria</taxon>
        <taxon>Pseudomonadati</taxon>
        <taxon>Pseudomonadota</taxon>
        <taxon>Alphaproteobacteria</taxon>
        <taxon>Hyphomicrobiales</taxon>
        <taxon>Beijerinckiaceae</taxon>
        <taxon>Methylocapsa</taxon>
    </lineage>
</organism>
<evidence type="ECO:0000256" key="1">
    <source>
        <dbReference type="ARBA" id="ARBA00010342"/>
    </source>
</evidence>
<feature type="transmembrane region" description="Helical" evidence="8">
    <location>
        <begin position="109"/>
        <end position="130"/>
    </location>
</feature>
<evidence type="ECO:0000256" key="3">
    <source>
        <dbReference type="ARBA" id="ARBA00022723"/>
    </source>
</evidence>
<evidence type="ECO:0000256" key="8">
    <source>
        <dbReference type="RuleBase" id="RU364112"/>
    </source>
</evidence>
<keyword evidence="8" id="KW-0472">Membrane</keyword>
<evidence type="ECO:0000313" key="11">
    <source>
        <dbReference type="Proteomes" id="UP000198755"/>
    </source>
</evidence>
<dbReference type="GO" id="GO:0017004">
    <property type="term" value="P:cytochrome complex assembly"/>
    <property type="evidence" value="ECO:0007669"/>
    <property type="project" value="UniProtKB-ARBA"/>
</dbReference>
<dbReference type="InterPro" id="IPR051263">
    <property type="entry name" value="C-type_cytochrome_biogenesis"/>
</dbReference>
<evidence type="ECO:0000256" key="7">
    <source>
        <dbReference type="ARBA" id="ARBA00060491"/>
    </source>
</evidence>
<protein>
    <recommendedName>
        <fullName evidence="8">Cytochrome c-type biogenesis protein</fullName>
    </recommendedName>
</protein>
<dbReference type="PANTHER" id="PTHR47870:SF4">
    <property type="entry name" value="CYTOCHROME C-TYPE BIOGENESIS PROTEIN CYCH"/>
    <property type="match status" value="1"/>
</dbReference>
<evidence type="ECO:0000256" key="5">
    <source>
        <dbReference type="ARBA" id="ARBA00023004"/>
    </source>
</evidence>